<sequence>MKRLGLVVLWLTFGTSALRLSDSVLDLHLTDEQLLQLSLHPNQAAIDDCVAQDLDLAQRGFNMQLNMPQNLNFLNATTLWGMIGAFIKDADSLVTVCQARQMFYDTLRTEYDSCMDPSYLINSGGAPVNTAMLYVHMMRHLEFMCGGGFGVYTDDMDCFLKNDNDPSLDPCFQTFNQTIHQDYNQLCPAVNTYMNCMNDGYVKLCGNVAGWTMCEYERVGYAWNCPGLRCYLTQN</sequence>
<proteinExistence type="predicted"/>
<dbReference type="PANTHER" id="PTHR34311">
    <property type="entry name" value="PROTEIN CBG21698-RELATED"/>
    <property type="match status" value="1"/>
</dbReference>
<name>A0AAF3EBQ9_9BILA</name>
<protein>
    <submittedName>
        <fullName evidence="3">Uncharacterized protein</fullName>
    </submittedName>
</protein>
<reference evidence="3" key="1">
    <citation type="submission" date="2024-02" db="UniProtKB">
        <authorList>
            <consortium name="WormBaseParasite"/>
        </authorList>
    </citation>
    <scope>IDENTIFICATION</scope>
</reference>
<feature type="signal peptide" evidence="1">
    <location>
        <begin position="1"/>
        <end position="17"/>
    </location>
</feature>
<accession>A0AAF3EBQ9</accession>
<evidence type="ECO:0000256" key="1">
    <source>
        <dbReference type="SAM" id="SignalP"/>
    </source>
</evidence>
<feature type="chain" id="PRO_5042222284" evidence="1">
    <location>
        <begin position="18"/>
        <end position="235"/>
    </location>
</feature>
<dbReference type="Proteomes" id="UP000887575">
    <property type="component" value="Unassembled WGS sequence"/>
</dbReference>
<dbReference type="WBParaSite" id="MBELARI_LOCUS11379">
    <property type="protein sequence ID" value="MBELARI_LOCUS11379"/>
    <property type="gene ID" value="MBELARI_LOCUS11379"/>
</dbReference>
<organism evidence="2 3">
    <name type="scientific">Mesorhabditis belari</name>
    <dbReference type="NCBI Taxonomy" id="2138241"/>
    <lineage>
        <taxon>Eukaryota</taxon>
        <taxon>Metazoa</taxon>
        <taxon>Ecdysozoa</taxon>
        <taxon>Nematoda</taxon>
        <taxon>Chromadorea</taxon>
        <taxon>Rhabditida</taxon>
        <taxon>Rhabditina</taxon>
        <taxon>Rhabditomorpha</taxon>
        <taxon>Rhabditoidea</taxon>
        <taxon>Rhabditidae</taxon>
        <taxon>Mesorhabditinae</taxon>
        <taxon>Mesorhabditis</taxon>
    </lineage>
</organism>
<keyword evidence="1" id="KW-0732">Signal</keyword>
<evidence type="ECO:0000313" key="2">
    <source>
        <dbReference type="Proteomes" id="UP000887575"/>
    </source>
</evidence>
<dbReference type="AlphaFoldDB" id="A0AAF3EBQ9"/>
<keyword evidence="2" id="KW-1185">Reference proteome</keyword>
<evidence type="ECO:0000313" key="3">
    <source>
        <dbReference type="WBParaSite" id="MBELARI_LOCUS11379"/>
    </source>
</evidence>
<dbReference type="PANTHER" id="PTHR34311:SF2">
    <property type="entry name" value="CONJUGAL TRANSFER PROTEIN TRAN"/>
    <property type="match status" value="1"/>
</dbReference>